<keyword evidence="2" id="KW-0963">Cytoplasm</keyword>
<dbReference type="Ensembl" id="ENSGACT00000012343.2">
    <property type="protein sequence ID" value="ENSGACP00000012319.2"/>
    <property type="gene ID" value="ENSGACG00000009339.2"/>
</dbReference>
<dbReference type="InterPro" id="IPR006602">
    <property type="entry name" value="DM10_dom"/>
</dbReference>
<dbReference type="CTD" id="80258"/>
<dbReference type="PROSITE" id="PS51336">
    <property type="entry name" value="DM10"/>
    <property type="match status" value="3"/>
</dbReference>
<accession>G3P3Z6</accession>
<name>G3P3Z6_GASAC</name>
<dbReference type="GO" id="GO:0010975">
    <property type="term" value="P:regulation of neuron projection development"/>
    <property type="evidence" value="ECO:0007669"/>
    <property type="project" value="TreeGrafter"/>
</dbReference>
<evidence type="ECO:0000256" key="4">
    <source>
        <dbReference type="ARBA" id="ARBA00022846"/>
    </source>
</evidence>
<evidence type="ECO:0000256" key="9">
    <source>
        <dbReference type="ARBA" id="ARBA00039880"/>
    </source>
</evidence>
<feature type="domain" description="DM10" evidence="11">
    <location>
        <begin position="238"/>
        <end position="377"/>
    </location>
</feature>
<dbReference type="GO" id="GO:0039010">
    <property type="term" value="P:specification of pronephric distal tubule identity"/>
    <property type="evidence" value="ECO:0007669"/>
    <property type="project" value="Ensembl"/>
</dbReference>
<organism evidence="12 13">
    <name type="scientific">Gasterosteus aculeatus aculeatus</name>
    <name type="common">three-spined stickleback</name>
    <dbReference type="NCBI Taxonomy" id="481459"/>
    <lineage>
        <taxon>Eukaryota</taxon>
        <taxon>Metazoa</taxon>
        <taxon>Chordata</taxon>
        <taxon>Craniata</taxon>
        <taxon>Vertebrata</taxon>
        <taxon>Euteleostomi</taxon>
        <taxon>Actinopterygii</taxon>
        <taxon>Neopterygii</taxon>
        <taxon>Teleostei</taxon>
        <taxon>Neoteleostei</taxon>
        <taxon>Acanthomorphata</taxon>
        <taxon>Eupercaria</taxon>
        <taxon>Perciformes</taxon>
        <taxon>Cottioidei</taxon>
        <taxon>Gasterosteales</taxon>
        <taxon>Gasterosteidae</taxon>
        <taxon>Gasterosteus</taxon>
    </lineage>
</organism>
<comment type="function">
    <text evidence="8">Microtubule inner protein (MIP) part of the dynein-decorated doublet microtubules (DMTs) in cilia axoneme, which is required for motile cilia beating.</text>
</comment>
<dbReference type="GO" id="GO:0005509">
    <property type="term" value="F:calcium ion binding"/>
    <property type="evidence" value="ECO:0007669"/>
    <property type="project" value="InterPro"/>
</dbReference>
<dbReference type="PROSITE" id="PS50222">
    <property type="entry name" value="EF_HAND_2"/>
    <property type="match status" value="2"/>
</dbReference>
<dbReference type="KEGG" id="gat:120834390"/>
<keyword evidence="13" id="KW-1185">Reference proteome</keyword>
<dbReference type="FunFam" id="2.30.29.170:FF:000002">
    <property type="entry name" value="EF-hand domain (C-terminal) containing 1"/>
    <property type="match status" value="1"/>
</dbReference>
<feature type="domain" description="EF-hand" evidence="10">
    <location>
        <begin position="639"/>
        <end position="674"/>
    </location>
</feature>
<dbReference type="SUPFAM" id="SSF47473">
    <property type="entry name" value="EF-hand"/>
    <property type="match status" value="1"/>
</dbReference>
<evidence type="ECO:0000256" key="7">
    <source>
        <dbReference type="ARBA" id="ARBA00023273"/>
    </source>
</evidence>
<protein>
    <recommendedName>
        <fullName evidence="9">EF-hand domain-containing family member C2</fullName>
    </recommendedName>
</protein>
<dbReference type="InterPro" id="IPR011992">
    <property type="entry name" value="EF-hand-dom_pair"/>
</dbReference>
<comment type="subcellular location">
    <subcellularLocation>
        <location evidence="1">Cytoplasm</location>
        <location evidence="1">Cytoskeleton</location>
        <location evidence="1">Flagellum axoneme</location>
    </subcellularLocation>
</comment>
<reference evidence="12" key="3">
    <citation type="submission" date="2025-09" db="UniProtKB">
        <authorList>
            <consortium name="Ensembl"/>
        </authorList>
    </citation>
    <scope>IDENTIFICATION</scope>
</reference>
<reference evidence="12 13" key="1">
    <citation type="journal article" date="2021" name="G3 (Bethesda)">
        <title>Improved contiguity of the threespine stickleback genome using long-read sequencing.</title>
        <authorList>
            <person name="Nath S."/>
            <person name="Shaw D.E."/>
            <person name="White M.A."/>
        </authorList>
    </citation>
    <scope>NUCLEOTIDE SEQUENCE [LARGE SCALE GENOMIC DNA]</scope>
    <source>
        <strain evidence="12 13">Lake Benthic</strain>
    </source>
</reference>
<dbReference type="InterPro" id="IPR040193">
    <property type="entry name" value="EFHC1/EFHC2/EFHB"/>
</dbReference>
<feature type="domain" description="EF-hand" evidence="10">
    <location>
        <begin position="564"/>
        <end position="599"/>
    </location>
</feature>
<keyword evidence="7" id="KW-0966">Cell projection</keyword>
<evidence type="ECO:0000256" key="3">
    <source>
        <dbReference type="ARBA" id="ARBA00022737"/>
    </source>
</evidence>
<dbReference type="PANTHER" id="PTHR12086:SF11">
    <property type="entry name" value="EF-HAND DOMAIN-CONTAINING FAMILY MEMBER C2"/>
    <property type="match status" value="1"/>
</dbReference>
<dbReference type="Proteomes" id="UP000007635">
    <property type="component" value="Chromosome XVI"/>
</dbReference>
<evidence type="ECO:0000313" key="13">
    <source>
        <dbReference type="Proteomes" id="UP000007635"/>
    </source>
</evidence>
<evidence type="ECO:0000256" key="2">
    <source>
        <dbReference type="ARBA" id="ARBA00022490"/>
    </source>
</evidence>
<keyword evidence="4" id="KW-0282">Flagellum</keyword>
<dbReference type="SMART" id="SM00676">
    <property type="entry name" value="DM10"/>
    <property type="match status" value="3"/>
</dbReference>
<dbReference type="GeneTree" id="ENSGT00530000063528"/>
<dbReference type="Pfam" id="PF06565">
    <property type="entry name" value="DM10_dom"/>
    <property type="match status" value="3"/>
</dbReference>
<feature type="domain" description="DM10" evidence="11">
    <location>
        <begin position="436"/>
        <end position="543"/>
    </location>
</feature>
<dbReference type="RefSeq" id="XP_040058288.1">
    <property type="nucleotide sequence ID" value="XM_040202354.1"/>
</dbReference>
<reference evidence="12" key="2">
    <citation type="submission" date="2025-08" db="UniProtKB">
        <authorList>
            <consortium name="Ensembl"/>
        </authorList>
    </citation>
    <scope>IDENTIFICATION</scope>
</reference>
<feature type="domain" description="DM10" evidence="11">
    <location>
        <begin position="87"/>
        <end position="194"/>
    </location>
</feature>
<dbReference type="InParanoid" id="G3P3Z6"/>
<dbReference type="GO" id="GO:1903251">
    <property type="term" value="P:multi-ciliated epithelial cell differentiation"/>
    <property type="evidence" value="ECO:0007669"/>
    <property type="project" value="Ensembl"/>
</dbReference>
<dbReference type="STRING" id="69293.ENSGACP00000012319"/>
<evidence type="ECO:0000256" key="6">
    <source>
        <dbReference type="ARBA" id="ARBA00023212"/>
    </source>
</evidence>
<evidence type="ECO:0000256" key="5">
    <source>
        <dbReference type="ARBA" id="ARBA00023069"/>
    </source>
</evidence>
<dbReference type="Bgee" id="ENSGACG00000009339">
    <property type="expression patterns" value="Expressed in testis and 1 other cell type or tissue"/>
</dbReference>
<evidence type="ECO:0000259" key="10">
    <source>
        <dbReference type="PROSITE" id="PS50222"/>
    </source>
</evidence>
<keyword evidence="6" id="KW-0206">Cytoskeleton</keyword>
<dbReference type="GeneID" id="120834390"/>
<dbReference type="FunCoup" id="G3P3Z6">
    <property type="interactions" value="204"/>
</dbReference>
<evidence type="ECO:0000259" key="11">
    <source>
        <dbReference type="PROSITE" id="PS51336"/>
    </source>
</evidence>
<keyword evidence="5" id="KW-0969">Cilium</keyword>
<dbReference type="InterPro" id="IPR002048">
    <property type="entry name" value="EF_hand_dom"/>
</dbReference>
<dbReference type="eggNOG" id="KOG0043">
    <property type="taxonomic scope" value="Eukaryota"/>
</dbReference>
<keyword evidence="3" id="KW-0677">Repeat</keyword>
<dbReference type="PANTHER" id="PTHR12086">
    <property type="entry name" value="EF-HAND DOMAIN C-TERMINAL CONTAINING PROTEIN"/>
    <property type="match status" value="1"/>
</dbReference>
<dbReference type="OMA" id="RFSCKQP"/>
<evidence type="ECO:0000256" key="1">
    <source>
        <dbReference type="ARBA" id="ARBA00004611"/>
    </source>
</evidence>
<dbReference type="FunFam" id="2.30.29.170:FF:000001">
    <property type="entry name" value="EF-hand domain containing 1"/>
    <property type="match status" value="1"/>
</dbReference>
<dbReference type="GO" id="GO:0005874">
    <property type="term" value="C:microtubule"/>
    <property type="evidence" value="ECO:0007669"/>
    <property type="project" value="TreeGrafter"/>
</dbReference>
<dbReference type="AlphaFoldDB" id="G3P3Z6"/>
<evidence type="ECO:0000256" key="8">
    <source>
        <dbReference type="ARBA" id="ARBA00035003"/>
    </source>
</evidence>
<dbReference type="FunFam" id="2.30.29.170:FF:000003">
    <property type="entry name" value="EF-hand domain (C-terminal) containing 1"/>
    <property type="match status" value="1"/>
</dbReference>
<sequence>MKKNINQRKMSSVALPFLPGNAPNRQLGKERFHKSQHFNHSSGLPMLVASEKPGIGGELLFGQMIKPKYSVFPKEQGRDLPSWVAFDKKILCFEAFFQEAVPEAQHETYRIRKCKIYFHLEDDTIQVVEPEYKNSGIPQGTFIHRQRVPLPPPNDDCFYNIYHFNINQQMVLYSRTFTVIDCDSFTRNFLTKLGVILNNPATVPDDPYSKHREEIEKSMKPLRPYERCDTLKQFLEHDGKVLRFNCLWDDTESMFADPRELTLHYHLGDDTIEIMEINPANSGRDTVPKFLRRSKVPKNLVPVKQPGQTTDRTVLNVIASARQQKRYMLDSLKTGAVHDEFYKDRDLTLGGEVNVWGRRVIITDCDDFTKDYYRSKYGIEDFTPVVYKAPPAPIPERRVPPYNGFGSEEDSLSYCHRLLPKPPQKDFHKFMERSDVINVLNFRAKMVTTNPDDMQRVFTISFFLSDDSISVFEQPKKNSGIVSGKFLKRGRVKKPGQELFKSEPSEYFKAQDLYVGATLCLSAVHFQVLDATEYTFSYMEQHAEEFPKANVGNILSKLRSLPEEKRSEIRAFLTLSDAGSTGFISYESLRGLLTGLGCGLSEHEVLVLGRSFSQRQQPEVDVGLMLAVAQDFLKKNHFEDFPHMDRAFRHCDQHKTGRLSTKETRTICKAVHLPLPEKLLASLLGKFADGDEIDYHALLAGINWLENNASPVLPEDRLKFVVDSGSNGDGAPVESVNFSRLLRDVFCSPSNGGDPTSATST</sequence>
<dbReference type="Gene3D" id="2.30.29.170">
    <property type="match status" value="3"/>
</dbReference>
<evidence type="ECO:0000313" key="12">
    <source>
        <dbReference type="Ensembl" id="ENSGACP00000012319.2"/>
    </source>
</evidence>
<proteinExistence type="predicted"/>
<dbReference type="Gene3D" id="1.10.238.10">
    <property type="entry name" value="EF-hand"/>
    <property type="match status" value="1"/>
</dbReference>